<dbReference type="AlphaFoldDB" id="A0A178M714"/>
<organism evidence="1 2">
    <name type="scientific">Paramagnetospirillum marisnigri</name>
    <dbReference type="NCBI Taxonomy" id="1285242"/>
    <lineage>
        <taxon>Bacteria</taxon>
        <taxon>Pseudomonadati</taxon>
        <taxon>Pseudomonadota</taxon>
        <taxon>Alphaproteobacteria</taxon>
        <taxon>Rhodospirillales</taxon>
        <taxon>Magnetospirillaceae</taxon>
        <taxon>Paramagnetospirillum</taxon>
    </lineage>
</organism>
<accession>A0A178M714</accession>
<reference evidence="1 2" key="1">
    <citation type="submission" date="2016-04" db="EMBL/GenBank/DDBJ databases">
        <title>Draft genome sequence of freshwater magnetotactic bacteria Magnetospirillum marisnigri SP-1 and Magnetospirillum moscoviense BB-1.</title>
        <authorList>
            <person name="Koziaeva V."/>
            <person name="Dziuba M.V."/>
            <person name="Ivanov T.M."/>
            <person name="Kuznetsov B."/>
            <person name="Grouzdev D.S."/>
        </authorList>
    </citation>
    <scope>NUCLEOTIDE SEQUENCE [LARGE SCALE GENOMIC DNA]</scope>
    <source>
        <strain evidence="1 2">SP-1</strain>
    </source>
</reference>
<name>A0A178M714_9PROT</name>
<evidence type="ECO:0000313" key="2">
    <source>
        <dbReference type="Proteomes" id="UP000078428"/>
    </source>
</evidence>
<evidence type="ECO:0000313" key="1">
    <source>
        <dbReference type="EMBL" id="OAN43674.1"/>
    </source>
</evidence>
<sequence length="88" mass="10270">MTCKPLKDKIVQFLRNGQTSTTIQPDNLINFAIEGKVLCTMIFKMLKANFFHGLFFTEKVPCDIFFEHCQSTLDYELAFRRLEDDALE</sequence>
<dbReference type="EMBL" id="LWQT01000125">
    <property type="protein sequence ID" value="OAN43674.1"/>
    <property type="molecule type" value="Genomic_DNA"/>
</dbReference>
<keyword evidence="2" id="KW-1185">Reference proteome</keyword>
<comment type="caution">
    <text evidence="1">The sequence shown here is derived from an EMBL/GenBank/DDBJ whole genome shotgun (WGS) entry which is preliminary data.</text>
</comment>
<dbReference type="Proteomes" id="UP000078428">
    <property type="component" value="Unassembled WGS sequence"/>
</dbReference>
<protein>
    <submittedName>
        <fullName evidence="1">Uncharacterized protein</fullName>
    </submittedName>
</protein>
<gene>
    <name evidence="1" type="ORF">A6A04_21180</name>
</gene>
<proteinExistence type="predicted"/>